<dbReference type="InterPro" id="IPR023198">
    <property type="entry name" value="PGP-like_dom2"/>
</dbReference>
<accession>A0ABQ5JJ12</accession>
<dbReference type="InterPro" id="IPR036412">
    <property type="entry name" value="HAD-like_sf"/>
</dbReference>
<dbReference type="Proteomes" id="UP001055149">
    <property type="component" value="Unassembled WGS sequence"/>
</dbReference>
<sequence>MKPDLVIFDMDGVVFDSEKVYYTANKLAADELGMDYSLEYYRRFVGAGNDQMMVEMAQDFGDEELIKNFMQRSYNLINPLVSAGKMELKPGFLELTQHLRAQKTPYVLASSNDRHQIDFYLTTTKMDLGFDLIVSADDVTEAKPSPEIFMQAWQKAGQPEKNKTLVIEDSHNGILAANRAGLPVAMVPDLILPTAYDTTNTMGIFKTLHDLQKSLA</sequence>
<name>A0ABQ5JJ12_9LACO</name>
<comment type="caution">
    <text evidence="1">The sequence shown here is derived from an EMBL/GenBank/DDBJ whole genome shotgun (WGS) entry which is preliminary data.</text>
</comment>
<dbReference type="EMBL" id="BQXH01000015">
    <property type="protein sequence ID" value="GKS81916.1"/>
    <property type="molecule type" value="Genomic_DNA"/>
</dbReference>
<dbReference type="NCBIfam" id="TIGR01509">
    <property type="entry name" value="HAD-SF-IA-v3"/>
    <property type="match status" value="1"/>
</dbReference>
<dbReference type="PANTHER" id="PTHR18901:SF38">
    <property type="entry name" value="PSEUDOURIDINE-5'-PHOSPHATASE"/>
    <property type="match status" value="1"/>
</dbReference>
<organism evidence="1 2">
    <name type="scientific">Ligilactobacillus pabuli</name>
    <dbReference type="NCBI Taxonomy" id="2886039"/>
    <lineage>
        <taxon>Bacteria</taxon>
        <taxon>Bacillati</taxon>
        <taxon>Bacillota</taxon>
        <taxon>Bacilli</taxon>
        <taxon>Lactobacillales</taxon>
        <taxon>Lactobacillaceae</taxon>
        <taxon>Ligilactobacillus</taxon>
    </lineage>
</organism>
<dbReference type="RefSeq" id="WP_373875041.1">
    <property type="nucleotide sequence ID" value="NZ_BQXH01000015.1"/>
</dbReference>
<evidence type="ECO:0000313" key="1">
    <source>
        <dbReference type="EMBL" id="GKS81916.1"/>
    </source>
</evidence>
<dbReference type="Gene3D" id="3.40.50.1000">
    <property type="entry name" value="HAD superfamily/HAD-like"/>
    <property type="match status" value="1"/>
</dbReference>
<dbReference type="InterPro" id="IPR023214">
    <property type="entry name" value="HAD_sf"/>
</dbReference>
<dbReference type="Pfam" id="PF13419">
    <property type="entry name" value="HAD_2"/>
    <property type="match status" value="1"/>
</dbReference>
<dbReference type="SFLD" id="SFLDG01129">
    <property type="entry name" value="C1.5:_HAD__Beta-PGM__Phosphata"/>
    <property type="match status" value="1"/>
</dbReference>
<protein>
    <submittedName>
        <fullName evidence="1">Haloacid dehalogenase</fullName>
    </submittedName>
</protein>
<gene>
    <name evidence="1" type="ORF">LPAF129_16020</name>
</gene>
<dbReference type="SUPFAM" id="SSF56784">
    <property type="entry name" value="HAD-like"/>
    <property type="match status" value="1"/>
</dbReference>
<dbReference type="InterPro" id="IPR041492">
    <property type="entry name" value="HAD_2"/>
</dbReference>
<dbReference type="PANTHER" id="PTHR18901">
    <property type="entry name" value="2-DEOXYGLUCOSE-6-PHOSPHATE PHOSPHATASE 2"/>
    <property type="match status" value="1"/>
</dbReference>
<keyword evidence="2" id="KW-1185">Reference proteome</keyword>
<proteinExistence type="predicted"/>
<evidence type="ECO:0000313" key="2">
    <source>
        <dbReference type="Proteomes" id="UP001055149"/>
    </source>
</evidence>
<dbReference type="Gene3D" id="1.10.150.240">
    <property type="entry name" value="Putative phosphatase, domain 2"/>
    <property type="match status" value="1"/>
</dbReference>
<dbReference type="CDD" id="cd07505">
    <property type="entry name" value="HAD_BPGM-like"/>
    <property type="match status" value="1"/>
</dbReference>
<dbReference type="SFLD" id="SFLDS00003">
    <property type="entry name" value="Haloacid_Dehalogenase"/>
    <property type="match status" value="1"/>
</dbReference>
<dbReference type="InterPro" id="IPR006439">
    <property type="entry name" value="HAD-SF_hydro_IA"/>
</dbReference>
<reference evidence="1" key="1">
    <citation type="journal article" date="2022" name="Int. J. Syst. Evol. Microbiol.">
        <title>A novel species of lactic acid bacteria, Ligilactobacillus pabuli sp. nov., isolated from alfalfa silage.</title>
        <authorList>
            <person name="Tohno M."/>
            <person name="Tanizawa Y."/>
            <person name="Sawada H."/>
            <person name="Sakamoto M."/>
            <person name="Ohkuma M."/>
            <person name="Kobayashi H."/>
        </authorList>
    </citation>
    <scope>NUCLEOTIDE SEQUENCE</scope>
    <source>
        <strain evidence="1">AF129</strain>
    </source>
</reference>